<feature type="compositionally biased region" description="Basic and acidic residues" evidence="1">
    <location>
        <begin position="91"/>
        <end position="101"/>
    </location>
</feature>
<dbReference type="OrthoDB" id="5872054at2759"/>
<name>A0A3P6RCD2_CYLGO</name>
<evidence type="ECO:0000256" key="1">
    <source>
        <dbReference type="SAM" id="MobiDB-lite"/>
    </source>
</evidence>
<keyword evidence="3" id="KW-1185">Reference proteome</keyword>
<gene>
    <name evidence="2" type="ORF">CGOC_LOCUS2420</name>
</gene>
<accession>A0A3P6RCD2</accession>
<feature type="region of interest" description="Disordered" evidence="1">
    <location>
        <begin position="1"/>
        <end position="112"/>
    </location>
</feature>
<feature type="region of interest" description="Disordered" evidence="1">
    <location>
        <begin position="130"/>
        <end position="157"/>
    </location>
</feature>
<dbReference type="AlphaFoldDB" id="A0A3P6RCD2"/>
<proteinExistence type="predicted"/>
<organism evidence="2 3">
    <name type="scientific">Cylicostephanus goldi</name>
    <name type="common">Nematode worm</name>
    <dbReference type="NCBI Taxonomy" id="71465"/>
    <lineage>
        <taxon>Eukaryota</taxon>
        <taxon>Metazoa</taxon>
        <taxon>Ecdysozoa</taxon>
        <taxon>Nematoda</taxon>
        <taxon>Chromadorea</taxon>
        <taxon>Rhabditida</taxon>
        <taxon>Rhabditina</taxon>
        <taxon>Rhabditomorpha</taxon>
        <taxon>Strongyloidea</taxon>
        <taxon>Strongylidae</taxon>
        <taxon>Cylicostephanus</taxon>
    </lineage>
</organism>
<feature type="compositionally biased region" description="Acidic residues" evidence="1">
    <location>
        <begin position="146"/>
        <end position="157"/>
    </location>
</feature>
<sequence>MARTRSCKVRNGTKDLLNSVANAPLLGRPKQGKETPSTMRTKLQPAPTTQQSADQNRKPLNQIALRERRPSFNEHKKVEGGKRPIFIQKSLSEESDKKASSEEAENTAEWPSPKVPLAFAIMAGEVSVEFPDPDESANVKAVLTDSESDSDSDSDSD</sequence>
<evidence type="ECO:0000313" key="2">
    <source>
        <dbReference type="EMBL" id="VDK52560.1"/>
    </source>
</evidence>
<dbReference type="EMBL" id="UYRV01005399">
    <property type="protein sequence ID" value="VDK52560.1"/>
    <property type="molecule type" value="Genomic_DNA"/>
</dbReference>
<reference evidence="2 3" key="1">
    <citation type="submission" date="2018-11" db="EMBL/GenBank/DDBJ databases">
        <authorList>
            <consortium name="Pathogen Informatics"/>
        </authorList>
    </citation>
    <scope>NUCLEOTIDE SEQUENCE [LARGE SCALE GENOMIC DNA]</scope>
</reference>
<feature type="compositionally biased region" description="Basic and acidic residues" evidence="1">
    <location>
        <begin position="65"/>
        <end position="82"/>
    </location>
</feature>
<feature type="compositionally biased region" description="Polar residues" evidence="1">
    <location>
        <begin position="34"/>
        <end position="54"/>
    </location>
</feature>
<evidence type="ECO:0000313" key="3">
    <source>
        <dbReference type="Proteomes" id="UP000271889"/>
    </source>
</evidence>
<dbReference type="Proteomes" id="UP000271889">
    <property type="component" value="Unassembled WGS sequence"/>
</dbReference>
<protein>
    <submittedName>
        <fullName evidence="2">Uncharacterized protein</fullName>
    </submittedName>
</protein>